<evidence type="ECO:0000256" key="2">
    <source>
        <dbReference type="ARBA" id="ARBA00004193"/>
    </source>
</evidence>
<dbReference type="InterPro" id="IPR050811">
    <property type="entry name" value="Phosphate_ABC_transporter"/>
</dbReference>
<evidence type="ECO:0000256" key="9">
    <source>
        <dbReference type="SAM" id="SignalP"/>
    </source>
</evidence>
<proteinExistence type="inferred from homology"/>
<reference evidence="11" key="2">
    <citation type="journal article" date="2021" name="PeerJ">
        <title>Extensive microbial diversity within the chicken gut microbiome revealed by metagenomics and culture.</title>
        <authorList>
            <person name="Gilroy R."/>
            <person name="Ravi A."/>
            <person name="Getino M."/>
            <person name="Pursley I."/>
            <person name="Horton D.L."/>
            <person name="Alikhan N.F."/>
            <person name="Baker D."/>
            <person name="Gharbi K."/>
            <person name="Hall N."/>
            <person name="Watson M."/>
            <person name="Adriaenssens E.M."/>
            <person name="Foster-Nyarko E."/>
            <person name="Jarju S."/>
            <person name="Secka A."/>
            <person name="Antonio M."/>
            <person name="Oren A."/>
            <person name="Chaudhuri R.R."/>
            <person name="La Ragione R."/>
            <person name="Hildebrand F."/>
            <person name="Pallen M.J."/>
        </authorList>
    </citation>
    <scope>NUCLEOTIDE SEQUENCE</scope>
    <source>
        <strain evidence="11">CHK176-6737</strain>
    </source>
</reference>
<dbReference type="EMBL" id="DVNM01000045">
    <property type="protein sequence ID" value="HIU69887.1"/>
    <property type="molecule type" value="Genomic_DNA"/>
</dbReference>
<comment type="similarity">
    <text evidence="3">Belongs to the PstS family.</text>
</comment>
<evidence type="ECO:0000256" key="6">
    <source>
        <dbReference type="ARBA" id="ARBA00022729"/>
    </source>
</evidence>
<comment type="caution">
    <text evidence="11">The sequence shown here is derived from an EMBL/GenBank/DDBJ whole genome shotgun (WGS) entry which is preliminary data.</text>
</comment>
<sequence>MKKTIVILIAAVVAITAVFAACSSGKDDAGASGTAIHVLTREDGSGTRGAFVELFGIEEKDENGEKVDKTIQTAEITNSTSVMLTTVNGDVNAIGYVSLGSLSDDVKALQIDGADATAENIENGTYKVARPFNIAYKDGLSEAGQDFMNYIMSDEGQAIVSENGYIPVEASGAFATNGASGSVTVGGSSSVYPLMEKLAEAYQKVNTSVTVNVQQSDSTVGMSSAQSGVYDIGMASRALEQSELDGGLTGVTIATDGIAVIVNQENALNGLTSDQVKGIYTGTLTTWEELSADAQK</sequence>
<evidence type="ECO:0000313" key="12">
    <source>
        <dbReference type="Proteomes" id="UP000824125"/>
    </source>
</evidence>
<dbReference type="PANTHER" id="PTHR30570:SF1">
    <property type="entry name" value="PHOSPHATE-BINDING PROTEIN PSTS"/>
    <property type="match status" value="1"/>
</dbReference>
<keyword evidence="5" id="KW-0813">Transport</keyword>
<dbReference type="PANTHER" id="PTHR30570">
    <property type="entry name" value="PERIPLASMIC PHOSPHATE BINDING COMPONENT OF PHOSPHATE ABC TRANSPORTER"/>
    <property type="match status" value="1"/>
</dbReference>
<dbReference type="AlphaFoldDB" id="A0A9D1SNW0"/>
<feature type="domain" description="PBP" evidence="10">
    <location>
        <begin position="27"/>
        <end position="155"/>
    </location>
</feature>
<dbReference type="SUPFAM" id="SSF53850">
    <property type="entry name" value="Periplasmic binding protein-like II"/>
    <property type="match status" value="2"/>
</dbReference>
<dbReference type="Pfam" id="PF12849">
    <property type="entry name" value="PBP_like_2"/>
    <property type="match status" value="2"/>
</dbReference>
<accession>A0A9D1SNW0</accession>
<gene>
    <name evidence="11" type="ORF">IAD23_08025</name>
</gene>
<dbReference type="Proteomes" id="UP000824125">
    <property type="component" value="Unassembled WGS sequence"/>
</dbReference>
<dbReference type="GO" id="GO:0005886">
    <property type="term" value="C:plasma membrane"/>
    <property type="evidence" value="ECO:0007669"/>
    <property type="project" value="UniProtKB-SubCell"/>
</dbReference>
<evidence type="ECO:0000256" key="5">
    <source>
        <dbReference type="ARBA" id="ARBA00022592"/>
    </source>
</evidence>
<evidence type="ECO:0000256" key="3">
    <source>
        <dbReference type="ARBA" id="ARBA00008725"/>
    </source>
</evidence>
<evidence type="ECO:0000256" key="8">
    <source>
        <dbReference type="ARBA" id="ARBA00023288"/>
    </source>
</evidence>
<comment type="subunit">
    <text evidence="4">The complex is composed of two ATP-binding proteins (PstB), two transmembrane proteins (PstC and PstA) and a solute-binding protein (PstS).</text>
</comment>
<feature type="chain" id="PRO_5038691198" evidence="9">
    <location>
        <begin position="21"/>
        <end position="296"/>
    </location>
</feature>
<comment type="function">
    <text evidence="1">Part of the ABC transporter complex PstSACB involved in phosphate import.</text>
</comment>
<organism evidence="11 12">
    <name type="scientific">Candidatus Scybalenecus merdavium</name>
    <dbReference type="NCBI Taxonomy" id="2840939"/>
    <lineage>
        <taxon>Bacteria</taxon>
        <taxon>Bacillati</taxon>
        <taxon>Bacillota</taxon>
        <taxon>Clostridia</taxon>
        <taxon>Eubacteriales</taxon>
        <taxon>Oscillospiraceae</taxon>
        <taxon>Oscillospiraceae incertae sedis</taxon>
        <taxon>Candidatus Scybalenecus</taxon>
    </lineage>
</organism>
<evidence type="ECO:0000256" key="4">
    <source>
        <dbReference type="ARBA" id="ARBA00011529"/>
    </source>
</evidence>
<feature type="domain" description="PBP" evidence="10">
    <location>
        <begin position="175"/>
        <end position="290"/>
    </location>
</feature>
<keyword evidence="6 9" id="KW-0732">Signal</keyword>
<protein>
    <submittedName>
        <fullName evidence="11">Substrate-binding domain-containing protein</fullName>
    </submittedName>
</protein>
<dbReference type="GO" id="GO:0006817">
    <property type="term" value="P:phosphate ion transport"/>
    <property type="evidence" value="ECO:0007669"/>
    <property type="project" value="UniProtKB-KW"/>
</dbReference>
<evidence type="ECO:0000313" key="11">
    <source>
        <dbReference type="EMBL" id="HIU69887.1"/>
    </source>
</evidence>
<evidence type="ECO:0000259" key="10">
    <source>
        <dbReference type="Pfam" id="PF12849"/>
    </source>
</evidence>
<reference evidence="11" key="1">
    <citation type="submission" date="2020-10" db="EMBL/GenBank/DDBJ databases">
        <authorList>
            <person name="Gilroy R."/>
        </authorList>
    </citation>
    <scope>NUCLEOTIDE SEQUENCE</scope>
    <source>
        <strain evidence="11">CHK176-6737</strain>
    </source>
</reference>
<keyword evidence="7" id="KW-0564">Palmitate</keyword>
<evidence type="ECO:0000256" key="7">
    <source>
        <dbReference type="ARBA" id="ARBA00023139"/>
    </source>
</evidence>
<keyword evidence="8" id="KW-0449">Lipoprotein</keyword>
<name>A0A9D1SNW0_9FIRM</name>
<feature type="signal peptide" evidence="9">
    <location>
        <begin position="1"/>
        <end position="20"/>
    </location>
</feature>
<dbReference type="Gene3D" id="3.40.190.10">
    <property type="entry name" value="Periplasmic binding protein-like II"/>
    <property type="match status" value="4"/>
</dbReference>
<dbReference type="InterPro" id="IPR024370">
    <property type="entry name" value="PBP_domain"/>
</dbReference>
<dbReference type="PROSITE" id="PS51257">
    <property type="entry name" value="PROKAR_LIPOPROTEIN"/>
    <property type="match status" value="1"/>
</dbReference>
<comment type="subcellular location">
    <subcellularLocation>
        <location evidence="2">Cell membrane</location>
        <topology evidence="2">Lipid-anchor</topology>
    </subcellularLocation>
</comment>
<evidence type="ECO:0000256" key="1">
    <source>
        <dbReference type="ARBA" id="ARBA00002841"/>
    </source>
</evidence>
<keyword evidence="5" id="KW-0592">Phosphate transport</keyword>